<evidence type="ECO:0000256" key="5">
    <source>
        <dbReference type="ARBA" id="ARBA00023136"/>
    </source>
</evidence>
<evidence type="ECO:0000256" key="6">
    <source>
        <dbReference type="SAM" id="Phobius"/>
    </source>
</evidence>
<dbReference type="InterPro" id="IPR036259">
    <property type="entry name" value="MFS_trans_sf"/>
</dbReference>
<keyword evidence="8" id="KW-1185">Reference proteome</keyword>
<dbReference type="Gene3D" id="1.20.1250.20">
    <property type="entry name" value="MFS general substrate transporter like domains"/>
    <property type="match status" value="1"/>
</dbReference>
<evidence type="ECO:0000313" key="7">
    <source>
        <dbReference type="EMBL" id="GFN84743.1"/>
    </source>
</evidence>
<organism evidence="7 8">
    <name type="scientific">Plakobranchus ocellatus</name>
    <dbReference type="NCBI Taxonomy" id="259542"/>
    <lineage>
        <taxon>Eukaryota</taxon>
        <taxon>Metazoa</taxon>
        <taxon>Spiralia</taxon>
        <taxon>Lophotrochozoa</taxon>
        <taxon>Mollusca</taxon>
        <taxon>Gastropoda</taxon>
        <taxon>Heterobranchia</taxon>
        <taxon>Euthyneura</taxon>
        <taxon>Panpulmonata</taxon>
        <taxon>Sacoglossa</taxon>
        <taxon>Placobranchoidea</taxon>
        <taxon>Plakobranchidae</taxon>
        <taxon>Plakobranchus</taxon>
    </lineage>
</organism>
<feature type="transmembrane region" description="Helical" evidence="6">
    <location>
        <begin position="108"/>
        <end position="130"/>
    </location>
</feature>
<keyword evidence="3 6" id="KW-0812">Transmembrane</keyword>
<protein>
    <submittedName>
        <fullName evidence="7">Oxalate:formate antiporter</fullName>
    </submittedName>
</protein>
<dbReference type="PANTHER" id="PTHR43385">
    <property type="entry name" value="RIBOFLAVIN TRANSPORTER RIBJ"/>
    <property type="match status" value="1"/>
</dbReference>
<feature type="transmembrane region" description="Helical" evidence="6">
    <location>
        <begin position="494"/>
        <end position="516"/>
    </location>
</feature>
<sequence length="520" mass="56920">MRLKKEKLARFCSLIGAHFVMAPLSFAWNYGNLSAYMDSYFRYYCYPGCVDGDSEWILTLFISSCCPGLFVSGLVTKRLGLKLSLTLGIVLNNGAFMASAWMLQVSVIGTAVLMGFLSGISMGISMSVGFTYVNLWAGENNGFFIATATSAPTALSILENQIITKFVNHYNLKTDARVGNKAYFSQVQILEKVPQIIIILAGIHLGFGIAGLVLVSSPQPSSFDERSSAGCSSSSKNEDKFEDASSTAKNADLLSSNPKDLSTTSSLINCDEGRYYHSNCDFKNVFENLDSVDCNAHGISSVTTRRENCIDEGITKNSHADRTPYSYKPSETIRTKSFYALWLYTGALGYGLILKNSYYKRFALLYINDDRFLTLIGSLIPVVASFARIILGSCMDKGILTLQDCMVLTVSLNSVLCSFWFFIPQLNSIGYLIFVLALASVHSTTYTMAAYGAFQLFGPDNFPQHLAMAYSGAAAAAILAAIFIPPLLQAAGWFWLFFTCGGFSMIVLIFTVTSAINTHH</sequence>
<dbReference type="SUPFAM" id="SSF103473">
    <property type="entry name" value="MFS general substrate transporter"/>
    <property type="match status" value="1"/>
</dbReference>
<feature type="transmembrane region" description="Helical" evidence="6">
    <location>
        <begin position="373"/>
        <end position="393"/>
    </location>
</feature>
<feature type="transmembrane region" description="Helical" evidence="6">
    <location>
        <begin position="405"/>
        <end position="423"/>
    </location>
</feature>
<comment type="subcellular location">
    <subcellularLocation>
        <location evidence="1">Membrane</location>
        <topology evidence="1">Multi-pass membrane protein</topology>
    </subcellularLocation>
</comment>
<feature type="transmembrane region" description="Helical" evidence="6">
    <location>
        <begin position="337"/>
        <end position="353"/>
    </location>
</feature>
<keyword evidence="4 6" id="KW-1133">Transmembrane helix</keyword>
<dbReference type="InterPro" id="IPR052983">
    <property type="entry name" value="MFS_Riboflavin_Transporter"/>
</dbReference>
<evidence type="ECO:0000256" key="3">
    <source>
        <dbReference type="ARBA" id="ARBA00022692"/>
    </source>
</evidence>
<evidence type="ECO:0000313" key="8">
    <source>
        <dbReference type="Proteomes" id="UP000735302"/>
    </source>
</evidence>
<evidence type="ECO:0000256" key="2">
    <source>
        <dbReference type="ARBA" id="ARBA00022448"/>
    </source>
</evidence>
<dbReference type="GO" id="GO:0016020">
    <property type="term" value="C:membrane"/>
    <property type="evidence" value="ECO:0007669"/>
    <property type="project" value="UniProtKB-SubCell"/>
</dbReference>
<keyword evidence="2" id="KW-0813">Transport</keyword>
<dbReference type="Proteomes" id="UP000735302">
    <property type="component" value="Unassembled WGS sequence"/>
</dbReference>
<evidence type="ECO:0000256" key="4">
    <source>
        <dbReference type="ARBA" id="ARBA00022989"/>
    </source>
</evidence>
<feature type="transmembrane region" description="Helical" evidence="6">
    <location>
        <begin position="83"/>
        <end position="102"/>
    </location>
</feature>
<keyword evidence="5 6" id="KW-0472">Membrane</keyword>
<reference evidence="7 8" key="1">
    <citation type="journal article" date="2021" name="Elife">
        <title>Chloroplast acquisition without the gene transfer in kleptoplastic sea slugs, Plakobranchus ocellatus.</title>
        <authorList>
            <person name="Maeda T."/>
            <person name="Takahashi S."/>
            <person name="Yoshida T."/>
            <person name="Shimamura S."/>
            <person name="Takaki Y."/>
            <person name="Nagai Y."/>
            <person name="Toyoda A."/>
            <person name="Suzuki Y."/>
            <person name="Arimoto A."/>
            <person name="Ishii H."/>
            <person name="Satoh N."/>
            <person name="Nishiyama T."/>
            <person name="Hasebe M."/>
            <person name="Maruyama T."/>
            <person name="Minagawa J."/>
            <person name="Obokata J."/>
            <person name="Shigenobu S."/>
        </authorList>
    </citation>
    <scope>NUCLEOTIDE SEQUENCE [LARGE SCALE GENOMIC DNA]</scope>
</reference>
<feature type="transmembrane region" description="Helical" evidence="6">
    <location>
        <begin position="196"/>
        <end position="216"/>
    </location>
</feature>
<feature type="transmembrane region" description="Helical" evidence="6">
    <location>
        <begin position="429"/>
        <end position="454"/>
    </location>
</feature>
<dbReference type="AlphaFoldDB" id="A0AAV3YS01"/>
<proteinExistence type="predicted"/>
<evidence type="ECO:0000256" key="1">
    <source>
        <dbReference type="ARBA" id="ARBA00004141"/>
    </source>
</evidence>
<gene>
    <name evidence="7" type="ORF">PoB_001124900</name>
</gene>
<feature type="transmembrane region" description="Helical" evidence="6">
    <location>
        <begin position="466"/>
        <end position="488"/>
    </location>
</feature>
<comment type="caution">
    <text evidence="7">The sequence shown here is derived from an EMBL/GenBank/DDBJ whole genome shotgun (WGS) entry which is preliminary data.</text>
</comment>
<dbReference type="PANTHER" id="PTHR43385:SF1">
    <property type="entry name" value="RIBOFLAVIN TRANSPORTER RIBJ"/>
    <property type="match status" value="1"/>
</dbReference>
<accession>A0AAV3YS01</accession>
<dbReference type="EMBL" id="BLXT01001321">
    <property type="protein sequence ID" value="GFN84743.1"/>
    <property type="molecule type" value="Genomic_DNA"/>
</dbReference>
<name>A0AAV3YS01_9GAST</name>
<feature type="transmembrane region" description="Helical" evidence="6">
    <location>
        <begin position="56"/>
        <end position="76"/>
    </location>
</feature>